<dbReference type="eggNOG" id="COG1309">
    <property type="taxonomic scope" value="Bacteria"/>
</dbReference>
<dbReference type="HOGENOM" id="CLU_069356_11_1_11"/>
<dbReference type="PANTHER" id="PTHR30055:SF160">
    <property type="entry name" value="TRANSCRIPTIONAL REGULATORY PROTEIN (PROBABLY ASNC-FAMILY)-RELATED"/>
    <property type="match status" value="1"/>
</dbReference>
<sequence>MGDRRTERWEGHRAEMRRRLVDAAVRAIEDIGPNVSMREIAAEANVPKPTIYRFFKDKSALAAAIAERAQEDIIARLAEVREHTPPTIGGLVHAALSGYAALLVDNPQVARFLLTGVDNPGVKATENWQAIAREVAAVMSLIFTALGSDDGDHMFHASMIAGAVTGAADWWFTGDEPAGAAADFVARVEPTVRAVLRIAAAEDRLAIDFDQPLAVPL</sequence>
<keyword evidence="5" id="KW-1185">Reference proteome</keyword>
<evidence type="ECO:0000313" key="5">
    <source>
        <dbReference type="Proteomes" id="UP000019150"/>
    </source>
</evidence>
<dbReference type="Pfam" id="PF00440">
    <property type="entry name" value="TetR_N"/>
    <property type="match status" value="1"/>
</dbReference>
<dbReference type="InterPro" id="IPR001647">
    <property type="entry name" value="HTH_TetR"/>
</dbReference>
<dbReference type="PANTHER" id="PTHR30055">
    <property type="entry name" value="HTH-TYPE TRANSCRIPTIONAL REGULATOR RUTR"/>
    <property type="match status" value="1"/>
</dbReference>
<organism evidence="4 5">
    <name type="scientific">Nocardia nova SH22a</name>
    <dbReference type="NCBI Taxonomy" id="1415166"/>
    <lineage>
        <taxon>Bacteria</taxon>
        <taxon>Bacillati</taxon>
        <taxon>Actinomycetota</taxon>
        <taxon>Actinomycetes</taxon>
        <taxon>Mycobacteriales</taxon>
        <taxon>Nocardiaceae</taxon>
        <taxon>Nocardia</taxon>
    </lineage>
</organism>
<name>W5TLY7_9NOCA</name>
<evidence type="ECO:0000259" key="3">
    <source>
        <dbReference type="PROSITE" id="PS50977"/>
    </source>
</evidence>
<dbReference type="PRINTS" id="PR00455">
    <property type="entry name" value="HTHTETR"/>
</dbReference>
<reference evidence="4 5" key="1">
    <citation type="journal article" date="2014" name="Appl. Environ. Microbiol.">
        <title>Insights into the Microbial Degradation of Rubber and Gutta-Percha by Analysis of the Complete Genome of Nocardia nova SH22a.</title>
        <authorList>
            <person name="Luo Q."/>
            <person name="Hiessl S."/>
            <person name="Poehlein A."/>
            <person name="Daniel R."/>
            <person name="Steinbuchel A."/>
        </authorList>
    </citation>
    <scope>NUCLEOTIDE SEQUENCE [LARGE SCALE GENOMIC DNA]</scope>
    <source>
        <strain evidence="4">SH22a</strain>
    </source>
</reference>
<gene>
    <name evidence="4" type="ORF">NONO_c51940</name>
</gene>
<dbReference type="AlphaFoldDB" id="W5TLY7"/>
<dbReference type="SUPFAM" id="SSF48498">
    <property type="entry name" value="Tetracyclin repressor-like, C-terminal domain"/>
    <property type="match status" value="1"/>
</dbReference>
<evidence type="ECO:0000256" key="2">
    <source>
        <dbReference type="PROSITE-ProRule" id="PRU00335"/>
    </source>
</evidence>
<dbReference type="GO" id="GO:0003700">
    <property type="term" value="F:DNA-binding transcription factor activity"/>
    <property type="evidence" value="ECO:0007669"/>
    <property type="project" value="TreeGrafter"/>
</dbReference>
<feature type="DNA-binding region" description="H-T-H motif" evidence="2">
    <location>
        <begin position="36"/>
        <end position="55"/>
    </location>
</feature>
<dbReference type="SUPFAM" id="SSF46689">
    <property type="entry name" value="Homeodomain-like"/>
    <property type="match status" value="1"/>
</dbReference>
<feature type="domain" description="HTH tetR-type" evidence="3">
    <location>
        <begin position="14"/>
        <end position="73"/>
    </location>
</feature>
<proteinExistence type="predicted"/>
<evidence type="ECO:0000313" key="4">
    <source>
        <dbReference type="EMBL" id="AHH19978.1"/>
    </source>
</evidence>
<dbReference type="Gene3D" id="1.10.357.10">
    <property type="entry name" value="Tetracycline Repressor, domain 2"/>
    <property type="match status" value="1"/>
</dbReference>
<dbReference type="PROSITE" id="PS50977">
    <property type="entry name" value="HTH_TETR_2"/>
    <property type="match status" value="1"/>
</dbReference>
<protein>
    <submittedName>
        <fullName evidence="4">Transcriptional regulator, TetR family</fullName>
    </submittedName>
</protein>
<evidence type="ECO:0000256" key="1">
    <source>
        <dbReference type="ARBA" id="ARBA00023125"/>
    </source>
</evidence>
<dbReference type="KEGG" id="nno:NONO_c51940"/>
<dbReference type="Proteomes" id="UP000019150">
    <property type="component" value="Chromosome"/>
</dbReference>
<dbReference type="InterPro" id="IPR009057">
    <property type="entry name" value="Homeodomain-like_sf"/>
</dbReference>
<keyword evidence="1 2" id="KW-0238">DNA-binding</keyword>
<dbReference type="EMBL" id="CP006850">
    <property type="protein sequence ID" value="AHH19978.1"/>
    <property type="molecule type" value="Genomic_DNA"/>
</dbReference>
<dbReference type="GO" id="GO:0000976">
    <property type="term" value="F:transcription cis-regulatory region binding"/>
    <property type="evidence" value="ECO:0007669"/>
    <property type="project" value="TreeGrafter"/>
</dbReference>
<dbReference type="PATRIC" id="fig|1415166.3.peg.5355"/>
<dbReference type="STRING" id="1415166.NONO_c51940"/>
<accession>W5TLY7</accession>
<dbReference type="InterPro" id="IPR036271">
    <property type="entry name" value="Tet_transcr_reg_TetR-rel_C_sf"/>
</dbReference>
<dbReference type="OrthoDB" id="4542604at2"/>
<dbReference type="RefSeq" id="WP_025351363.1">
    <property type="nucleotide sequence ID" value="NZ_CP006850.1"/>
</dbReference>
<dbReference type="InterPro" id="IPR050109">
    <property type="entry name" value="HTH-type_TetR-like_transc_reg"/>
</dbReference>